<feature type="transmembrane region" description="Helical" evidence="9">
    <location>
        <begin position="370"/>
        <end position="390"/>
    </location>
</feature>
<evidence type="ECO:0000256" key="3">
    <source>
        <dbReference type="ARBA" id="ARBA00022448"/>
    </source>
</evidence>
<comment type="caution">
    <text evidence="12">The sequence shown here is derived from an EMBL/GenBank/DDBJ whole genome shotgun (WGS) entry which is preliminary data.</text>
</comment>
<keyword evidence="7" id="KW-0406">Ion transport</keyword>
<dbReference type="EMBL" id="BAABFX010000022">
    <property type="protein sequence ID" value="GAA4393266.1"/>
    <property type="molecule type" value="Genomic_DNA"/>
</dbReference>
<protein>
    <recommendedName>
        <fullName evidence="14">Cation:proton antiporter</fullName>
    </recommendedName>
</protein>
<sequence length="667" mass="70111">MNALLGTVEMTILVLIVAILAGPLLGARLRVPGLLALIFLGMIFGPFGLGWLGRVDLVFDLGSIGILYLMFLAGLGFNVKAFNDNRTSALGFGLLSFVFPFGLSMIAGLSYFETGILAAALLGSMWASNTLVAYPDVRAAGLENTRAVRDAMSGGVVADVLALLILAVASTYAVVEIAEPDALDTGAAPTLPLYLSIPLLVAFTLWLLPRIGEWFFVRVGRSRVQRLLFALAGMAAGATLAVLGGIAGIIGAFLAGLGLNRLVPKNSELMDRIDFVGTSVFIPAFLVSIGLRIDPVALVDWRTILMGVVFLGLVLVGKGLAVLVAAMFFGYSSAERGLIGSLSIGQAASTLAVGQIGLELGLFEQRVVNASILTIVLAALLTSFGTQFYIRRMPPPAPSTGAIGERVLVDVRAASSALAPMVHFAGRIARGDDGVQVPFAVSPRADKAAARQLLADAGAAAEAAGHDSEGVLRLSDSFPDGVLELAEEEDATLLVLEWDGPRPSTDFLFGSDLDTVGAGSPAPTVGVHLNSPWDRVIVVPGTGYIAWHSEDVQLTLDIACRVAPRRQSGLLVIASDEAKVKEHLDPHIEFQFVAADRPGDSLLELLQPTDLVVAPAYLLPQMPFARRLRLAGRLADQNLAIVAGPGRLTVAAGTMPHAMERILGQHA</sequence>
<organism evidence="12 13">
    <name type="scientific">Ornithinibacter aureus</name>
    <dbReference type="NCBI Taxonomy" id="622664"/>
    <lineage>
        <taxon>Bacteria</taxon>
        <taxon>Bacillati</taxon>
        <taxon>Actinomycetota</taxon>
        <taxon>Actinomycetes</taxon>
        <taxon>Micrococcales</taxon>
        <taxon>Intrasporangiaceae</taxon>
        <taxon>Ornithinibacter</taxon>
    </lineage>
</organism>
<dbReference type="InterPro" id="IPR006153">
    <property type="entry name" value="Cation/H_exchanger_TM"/>
</dbReference>
<feature type="transmembrane region" description="Helical" evidence="9">
    <location>
        <begin position="58"/>
        <end position="77"/>
    </location>
</feature>
<keyword evidence="8 9" id="KW-0472">Membrane</keyword>
<dbReference type="PANTHER" id="PTHR43562:SF4">
    <property type="entry name" value="NA(+)_H(+) ANTIPORTER NHAS5"/>
    <property type="match status" value="1"/>
</dbReference>
<keyword evidence="5 9" id="KW-0812">Transmembrane</keyword>
<evidence type="ECO:0000256" key="7">
    <source>
        <dbReference type="ARBA" id="ARBA00023065"/>
    </source>
</evidence>
<evidence type="ECO:0000313" key="13">
    <source>
        <dbReference type="Proteomes" id="UP001500390"/>
    </source>
</evidence>
<dbReference type="InterPro" id="IPR006016">
    <property type="entry name" value="UspA"/>
</dbReference>
<dbReference type="SUPFAM" id="SSF52402">
    <property type="entry name" value="Adenine nucleotide alpha hydrolases-like"/>
    <property type="match status" value="1"/>
</dbReference>
<gene>
    <name evidence="12" type="ORF">GCM10023153_13060</name>
</gene>
<feature type="transmembrane region" description="Helical" evidence="9">
    <location>
        <begin position="187"/>
        <end position="208"/>
    </location>
</feature>
<name>A0ABP8JN98_9MICO</name>
<keyword evidence="6 9" id="KW-1133">Transmembrane helix</keyword>
<dbReference type="InterPro" id="IPR038770">
    <property type="entry name" value="Na+/solute_symporter_sf"/>
</dbReference>
<evidence type="ECO:0000256" key="6">
    <source>
        <dbReference type="ARBA" id="ARBA00022989"/>
    </source>
</evidence>
<dbReference type="Gene3D" id="3.40.50.620">
    <property type="entry name" value="HUPs"/>
    <property type="match status" value="1"/>
</dbReference>
<dbReference type="InterPro" id="IPR014729">
    <property type="entry name" value="Rossmann-like_a/b/a_fold"/>
</dbReference>
<keyword evidence="13" id="KW-1185">Reference proteome</keyword>
<evidence type="ECO:0000259" key="10">
    <source>
        <dbReference type="Pfam" id="PF00582"/>
    </source>
</evidence>
<comment type="similarity">
    <text evidence="2">Belongs to the monovalent cation:proton antiporter 2 (CPA2) transporter (TC 2.A.37) family.</text>
</comment>
<feature type="transmembrane region" description="Helical" evidence="9">
    <location>
        <begin position="275"/>
        <end position="293"/>
    </location>
</feature>
<feature type="transmembrane region" description="Helical" evidence="9">
    <location>
        <begin position="155"/>
        <end position="175"/>
    </location>
</feature>
<evidence type="ECO:0000256" key="5">
    <source>
        <dbReference type="ARBA" id="ARBA00022692"/>
    </source>
</evidence>
<feature type="transmembrane region" description="Helical" evidence="9">
    <location>
        <begin position="115"/>
        <end position="134"/>
    </location>
</feature>
<dbReference type="RefSeq" id="WP_159902691.1">
    <property type="nucleotide sequence ID" value="NZ_BAABFX010000022.1"/>
</dbReference>
<feature type="transmembrane region" description="Helical" evidence="9">
    <location>
        <begin position="305"/>
        <end position="331"/>
    </location>
</feature>
<evidence type="ECO:0000256" key="2">
    <source>
        <dbReference type="ARBA" id="ARBA00005551"/>
    </source>
</evidence>
<proteinExistence type="inferred from homology"/>
<reference evidence="13" key="1">
    <citation type="journal article" date="2019" name="Int. J. Syst. Evol. Microbiol.">
        <title>The Global Catalogue of Microorganisms (GCM) 10K type strain sequencing project: providing services to taxonomists for standard genome sequencing and annotation.</title>
        <authorList>
            <consortium name="The Broad Institute Genomics Platform"/>
            <consortium name="The Broad Institute Genome Sequencing Center for Infectious Disease"/>
            <person name="Wu L."/>
            <person name="Ma J."/>
        </authorList>
    </citation>
    <scope>NUCLEOTIDE SEQUENCE [LARGE SCALE GENOMIC DNA]</scope>
    <source>
        <strain evidence="13">JCM 17738</strain>
    </source>
</reference>
<dbReference type="Gene3D" id="1.20.1530.20">
    <property type="match status" value="1"/>
</dbReference>
<evidence type="ECO:0008006" key="14">
    <source>
        <dbReference type="Google" id="ProtNLM"/>
    </source>
</evidence>
<evidence type="ECO:0000313" key="12">
    <source>
        <dbReference type="EMBL" id="GAA4393266.1"/>
    </source>
</evidence>
<comment type="subcellular location">
    <subcellularLocation>
        <location evidence="1">Membrane</location>
        <topology evidence="1">Multi-pass membrane protein</topology>
    </subcellularLocation>
</comment>
<evidence type="ECO:0000256" key="4">
    <source>
        <dbReference type="ARBA" id="ARBA00022449"/>
    </source>
</evidence>
<dbReference type="Pfam" id="PF00582">
    <property type="entry name" value="Usp"/>
    <property type="match status" value="1"/>
</dbReference>
<feature type="transmembrane region" description="Helical" evidence="9">
    <location>
        <begin position="6"/>
        <end position="27"/>
    </location>
</feature>
<evidence type="ECO:0000256" key="9">
    <source>
        <dbReference type="SAM" id="Phobius"/>
    </source>
</evidence>
<keyword evidence="4" id="KW-0050">Antiport</keyword>
<feature type="domain" description="Cation/H+ exchanger transmembrane" evidence="11">
    <location>
        <begin position="17"/>
        <end position="389"/>
    </location>
</feature>
<evidence type="ECO:0000256" key="1">
    <source>
        <dbReference type="ARBA" id="ARBA00004141"/>
    </source>
</evidence>
<dbReference type="Proteomes" id="UP001500390">
    <property type="component" value="Unassembled WGS sequence"/>
</dbReference>
<dbReference type="Pfam" id="PF00999">
    <property type="entry name" value="Na_H_Exchanger"/>
    <property type="match status" value="1"/>
</dbReference>
<feature type="transmembrane region" description="Helical" evidence="9">
    <location>
        <begin position="337"/>
        <end position="358"/>
    </location>
</feature>
<dbReference type="PANTHER" id="PTHR43562">
    <property type="entry name" value="NAPA-TYPE SODIUM/HYDROGEN ANTIPORTER"/>
    <property type="match status" value="1"/>
</dbReference>
<accession>A0ABP8JN98</accession>
<feature type="transmembrane region" description="Helical" evidence="9">
    <location>
        <begin position="34"/>
        <end position="52"/>
    </location>
</feature>
<feature type="transmembrane region" description="Helical" evidence="9">
    <location>
        <begin position="228"/>
        <end position="255"/>
    </location>
</feature>
<evidence type="ECO:0000259" key="11">
    <source>
        <dbReference type="Pfam" id="PF00999"/>
    </source>
</evidence>
<keyword evidence="3" id="KW-0813">Transport</keyword>
<feature type="transmembrane region" description="Helical" evidence="9">
    <location>
        <begin position="89"/>
        <end position="109"/>
    </location>
</feature>
<feature type="domain" description="UspA" evidence="10">
    <location>
        <begin position="445"/>
        <end position="525"/>
    </location>
</feature>
<evidence type="ECO:0000256" key="8">
    <source>
        <dbReference type="ARBA" id="ARBA00023136"/>
    </source>
</evidence>